<evidence type="ECO:0000313" key="9">
    <source>
        <dbReference type="Proteomes" id="UP000095553"/>
    </source>
</evidence>
<evidence type="ECO:0000259" key="7">
    <source>
        <dbReference type="PROSITE" id="PS52029"/>
    </source>
</evidence>
<dbReference type="PANTHER" id="PTHR30582">
    <property type="entry name" value="L,D-TRANSPEPTIDASE"/>
    <property type="match status" value="1"/>
</dbReference>
<dbReference type="EMBL" id="CYXY01000012">
    <property type="protein sequence ID" value="CUN03568.1"/>
    <property type="molecule type" value="Genomic_DNA"/>
</dbReference>
<keyword evidence="3 6" id="KW-0133">Cell shape</keyword>
<dbReference type="SUPFAM" id="SSF143985">
    <property type="entry name" value="L,D-transpeptidase pre-catalytic domain-like"/>
    <property type="match status" value="1"/>
</dbReference>
<proteinExistence type="predicted"/>
<protein>
    <submittedName>
        <fullName evidence="8">Uncharacterized vancomycin resistance protein</fullName>
    </submittedName>
</protein>
<dbReference type="Gene3D" id="3.10.20.800">
    <property type="match status" value="1"/>
</dbReference>
<dbReference type="InterPro" id="IPR022029">
    <property type="entry name" value="YoaR-like_PG-bd"/>
</dbReference>
<accession>A0A173TQV7</accession>
<dbReference type="GO" id="GO:0071555">
    <property type="term" value="P:cell wall organization"/>
    <property type="evidence" value="ECO:0007669"/>
    <property type="project" value="UniProtKB-UniRule"/>
</dbReference>
<dbReference type="SUPFAM" id="SSF141523">
    <property type="entry name" value="L,D-transpeptidase catalytic domain-like"/>
    <property type="match status" value="1"/>
</dbReference>
<dbReference type="Pfam" id="PF03734">
    <property type="entry name" value="YkuD"/>
    <property type="match status" value="1"/>
</dbReference>
<feature type="active site" description="Proton donor/acceptor" evidence="6">
    <location>
        <position position="448"/>
    </location>
</feature>
<evidence type="ECO:0000256" key="2">
    <source>
        <dbReference type="ARBA" id="ARBA00022679"/>
    </source>
</evidence>
<dbReference type="InterPro" id="IPR050979">
    <property type="entry name" value="LD-transpeptidase"/>
</dbReference>
<sequence length="496" mass="56284">MRITKKQGGIIGGAVAVVLIAAAIGVHAHYQNRWYPGSTFNKVDVSGMTYEESVKKVKKSIDSYKLKIKGRNNGQEVISGKEIDLAFKTESHVKDAYKKQHSQSVFSTIFGGKKTKVTAVALSEQKLKAKLKQSVLIKGSDTYKITKPVDATIVYSADKKYGVIQKEDEGNYLNRKAFYDAVEKSIESLSNTLNLTDEKKNPDVYKKPGLYHNDEELKQMQTTYNEYLLHFIQWDMGNNVKETLGPDALKDCIKVNTKRHTVKLDQPAVEKWLESFCLKYKTQGIARTFKTHSGKKIKVSGGDYGWRIDYDKVIAQTMKALKKAPEESAIKAYEKDPSKENEQALLTNLKPVYSHKGYRMDYTNKQNDWDTQNYSEVDLSAQEVFVYKKGKLVFSTTCITGKATPDRITRTGVYDIKEKKLTKTLTGADYSVPTRYWTRIMWTGTGYHYSSRGDWGSWSPTYYKTNGSHGCVNLTLSDARSVYNLTKIGDPVFIHY</sequence>
<evidence type="ECO:0000256" key="6">
    <source>
        <dbReference type="PROSITE-ProRule" id="PRU01373"/>
    </source>
</evidence>
<feature type="active site" description="Nucleophile" evidence="6">
    <location>
        <position position="471"/>
    </location>
</feature>
<dbReference type="Gene3D" id="2.40.440.10">
    <property type="entry name" value="L,D-transpeptidase catalytic domain-like"/>
    <property type="match status" value="1"/>
</dbReference>
<dbReference type="GO" id="GO:0005576">
    <property type="term" value="C:extracellular region"/>
    <property type="evidence" value="ECO:0007669"/>
    <property type="project" value="TreeGrafter"/>
</dbReference>
<keyword evidence="5 6" id="KW-0961">Cell wall biogenesis/degradation</keyword>
<dbReference type="UniPathway" id="UPA00219"/>
<keyword evidence="2" id="KW-0808">Transferase</keyword>
<dbReference type="InterPro" id="IPR038054">
    <property type="entry name" value="LD_TPept-like_central_sf"/>
</dbReference>
<organism evidence="8 9">
    <name type="scientific">Anaerostipes hadrus</name>
    <dbReference type="NCBI Taxonomy" id="649756"/>
    <lineage>
        <taxon>Bacteria</taxon>
        <taxon>Bacillati</taxon>
        <taxon>Bacillota</taxon>
        <taxon>Clostridia</taxon>
        <taxon>Lachnospirales</taxon>
        <taxon>Lachnospiraceae</taxon>
        <taxon>Anaerostipes</taxon>
    </lineage>
</organism>
<dbReference type="CDD" id="cd16913">
    <property type="entry name" value="YkuD_like"/>
    <property type="match status" value="1"/>
</dbReference>
<dbReference type="GO" id="GO:0018104">
    <property type="term" value="P:peptidoglycan-protein cross-linking"/>
    <property type="evidence" value="ECO:0007669"/>
    <property type="project" value="TreeGrafter"/>
</dbReference>
<gene>
    <name evidence="8" type="ORF">ERS852571_02127</name>
</gene>
<evidence type="ECO:0000256" key="5">
    <source>
        <dbReference type="ARBA" id="ARBA00023316"/>
    </source>
</evidence>
<comment type="pathway">
    <text evidence="1 6">Cell wall biogenesis; peptidoglycan biosynthesis.</text>
</comment>
<dbReference type="PANTHER" id="PTHR30582:SF2">
    <property type="entry name" value="L,D-TRANSPEPTIDASE YCIB-RELATED"/>
    <property type="match status" value="1"/>
</dbReference>
<evidence type="ECO:0000313" key="8">
    <source>
        <dbReference type="EMBL" id="CUN03568.1"/>
    </source>
</evidence>
<dbReference type="Pfam" id="PF12229">
    <property type="entry name" value="PG_binding_4"/>
    <property type="match status" value="1"/>
</dbReference>
<dbReference type="AlphaFoldDB" id="A0A173TQV7"/>
<dbReference type="InterPro" id="IPR005490">
    <property type="entry name" value="LD_TPept_cat_dom"/>
</dbReference>
<dbReference type="Proteomes" id="UP000095553">
    <property type="component" value="Unassembled WGS sequence"/>
</dbReference>
<keyword evidence="4 6" id="KW-0573">Peptidoglycan synthesis</keyword>
<reference evidence="8 9" key="1">
    <citation type="submission" date="2015-09" db="EMBL/GenBank/DDBJ databases">
        <authorList>
            <consortium name="Pathogen Informatics"/>
        </authorList>
    </citation>
    <scope>NUCLEOTIDE SEQUENCE [LARGE SCALE GENOMIC DNA]</scope>
    <source>
        <strain evidence="8 9">2789STDY5834959</strain>
    </source>
</reference>
<name>A0A173TQV7_ANAHA</name>
<evidence type="ECO:0000256" key="1">
    <source>
        <dbReference type="ARBA" id="ARBA00004752"/>
    </source>
</evidence>
<evidence type="ECO:0000256" key="4">
    <source>
        <dbReference type="ARBA" id="ARBA00022984"/>
    </source>
</evidence>
<dbReference type="InterPro" id="IPR038063">
    <property type="entry name" value="Transpep_catalytic_dom"/>
</dbReference>
<dbReference type="GO" id="GO:0008360">
    <property type="term" value="P:regulation of cell shape"/>
    <property type="evidence" value="ECO:0007669"/>
    <property type="project" value="UniProtKB-UniRule"/>
</dbReference>
<dbReference type="GO" id="GO:0071972">
    <property type="term" value="F:peptidoglycan L,D-transpeptidase activity"/>
    <property type="evidence" value="ECO:0007669"/>
    <property type="project" value="TreeGrafter"/>
</dbReference>
<dbReference type="GO" id="GO:0016740">
    <property type="term" value="F:transferase activity"/>
    <property type="evidence" value="ECO:0007669"/>
    <property type="project" value="UniProtKB-KW"/>
</dbReference>
<evidence type="ECO:0000256" key="3">
    <source>
        <dbReference type="ARBA" id="ARBA00022960"/>
    </source>
</evidence>
<feature type="domain" description="L,D-TPase catalytic" evidence="7">
    <location>
        <begin position="373"/>
        <end position="495"/>
    </location>
</feature>
<dbReference type="RefSeq" id="WP_055073083.1">
    <property type="nucleotide sequence ID" value="NZ_CYXY01000012.1"/>
</dbReference>
<dbReference type="PROSITE" id="PS52029">
    <property type="entry name" value="LD_TPASE"/>
    <property type="match status" value="1"/>
</dbReference>